<dbReference type="Proteomes" id="UP001055437">
    <property type="component" value="Chromosome"/>
</dbReference>
<accession>A0A9N7JLQ8</accession>
<sequence length="167" mass="19313">MSEESLIKEIRDVNKIIPLEIELSETIVVDKSWGDFEVFKKIKRIKFFANCSYTVDLSSIGDKDININKQTKEVELYLPKPQIFSIDIDENKTIYEEASNGLLRFGDIQLTSEEHGVIQRETSKIFESKMKDSQIYDKAISNTNVVLEKLLRQISGNDMKVKVNFKE</sequence>
<dbReference type="InterPro" id="IPR025324">
    <property type="entry name" value="DUF4230"/>
</dbReference>
<reference evidence="2" key="2">
    <citation type="submission" date="2022-06" db="EMBL/GenBank/DDBJ databases">
        <authorList>
            <person name="Holder M.E."/>
            <person name="Ajami N.J."/>
            <person name="Petrosino J.F."/>
        </authorList>
    </citation>
    <scope>NUCLEOTIDE SEQUENCE</scope>
    <source>
        <strain evidence="2">RMA 8861</strain>
    </source>
</reference>
<dbReference type="OrthoDB" id="1934723at2"/>
<dbReference type="EMBL" id="CP099799">
    <property type="protein sequence ID" value="USS00790.1"/>
    <property type="molecule type" value="Genomic_DNA"/>
</dbReference>
<name>A0A9N7JLQ8_CLOSE</name>
<dbReference type="KEGG" id="csep:CP523_06925"/>
<evidence type="ECO:0000313" key="4">
    <source>
        <dbReference type="Proteomes" id="UP001055437"/>
    </source>
</evidence>
<dbReference type="RefSeq" id="WP_066673641.1">
    <property type="nucleotide sequence ID" value="NZ_CABMIZ010000002.1"/>
</dbReference>
<evidence type="ECO:0000313" key="1">
    <source>
        <dbReference type="EMBL" id="AYE34206.1"/>
    </source>
</evidence>
<evidence type="ECO:0000313" key="2">
    <source>
        <dbReference type="EMBL" id="USS00790.1"/>
    </source>
</evidence>
<keyword evidence="4" id="KW-1185">Reference proteome</keyword>
<evidence type="ECO:0000313" key="3">
    <source>
        <dbReference type="Proteomes" id="UP000280586"/>
    </source>
</evidence>
<organism evidence="1 3">
    <name type="scientific">Clostridium septicum</name>
    <dbReference type="NCBI Taxonomy" id="1504"/>
    <lineage>
        <taxon>Bacteria</taxon>
        <taxon>Bacillati</taxon>
        <taxon>Bacillota</taxon>
        <taxon>Clostridia</taxon>
        <taxon>Eubacteriales</taxon>
        <taxon>Clostridiaceae</taxon>
        <taxon>Clostridium</taxon>
    </lineage>
</organism>
<dbReference type="Pfam" id="PF14014">
    <property type="entry name" value="DUF4230"/>
    <property type="match status" value="1"/>
</dbReference>
<reference evidence="1 3" key="1">
    <citation type="submission" date="2017-09" db="EMBL/GenBank/DDBJ databases">
        <authorList>
            <person name="Thomas P."/>
            <person name="Seyboldt C."/>
        </authorList>
    </citation>
    <scope>NUCLEOTIDE SEQUENCE [LARGE SCALE GENOMIC DNA]</scope>
    <source>
        <strain evidence="1 3">DSM 7534</strain>
    </source>
</reference>
<dbReference type="EMBL" id="CP023671">
    <property type="protein sequence ID" value="AYE34206.1"/>
    <property type="molecule type" value="Genomic_DNA"/>
</dbReference>
<gene>
    <name evidence="1" type="ORF">CP523_06925</name>
    <name evidence="2" type="ORF">NH397_15250</name>
</gene>
<proteinExistence type="predicted"/>
<dbReference type="GeneID" id="303560405"/>
<dbReference type="Proteomes" id="UP000280586">
    <property type="component" value="Chromosome"/>
</dbReference>
<dbReference type="AlphaFoldDB" id="A0A9N7JLQ8"/>
<protein>
    <submittedName>
        <fullName evidence="1">DUF4230 domain-containing protein</fullName>
    </submittedName>
</protein>